<dbReference type="STRING" id="1137280.D777_03250"/>
<reference evidence="11 12" key="1">
    <citation type="submission" date="2012-12" db="EMBL/GenBank/DDBJ databases">
        <title>Genome assembly of Marinobacter sp. AK21.</title>
        <authorList>
            <person name="Khatri I."/>
            <person name="Kumar R."/>
            <person name="Vaidya B."/>
            <person name="Subramanian S."/>
            <person name="Pinnaka A."/>
        </authorList>
    </citation>
    <scope>NUCLEOTIDE SEQUENCE [LARGE SCALE GENOMIC DNA]</scope>
    <source>
        <strain evidence="11 12">AK21</strain>
    </source>
</reference>
<dbReference type="GO" id="GO:0005886">
    <property type="term" value="C:plasma membrane"/>
    <property type="evidence" value="ECO:0007669"/>
    <property type="project" value="UniProtKB-SubCell"/>
</dbReference>
<keyword evidence="11" id="KW-0966">Cell projection</keyword>
<evidence type="ECO:0000256" key="1">
    <source>
        <dbReference type="ARBA" id="ARBA00004651"/>
    </source>
</evidence>
<evidence type="ECO:0000313" key="12">
    <source>
        <dbReference type="Proteomes" id="UP000035057"/>
    </source>
</evidence>
<evidence type="ECO:0000256" key="2">
    <source>
        <dbReference type="ARBA" id="ARBA00008038"/>
    </source>
</evidence>
<evidence type="ECO:0000313" key="11">
    <source>
        <dbReference type="EMBL" id="KEF30074.1"/>
    </source>
</evidence>
<keyword evidence="8 9" id="KW-0472">Membrane</keyword>
<evidence type="ECO:0000259" key="10">
    <source>
        <dbReference type="Pfam" id="PF01618"/>
    </source>
</evidence>
<feature type="transmembrane region" description="Helical" evidence="9">
    <location>
        <begin position="35"/>
        <end position="62"/>
    </location>
</feature>
<dbReference type="EMBL" id="ANIE01000009">
    <property type="protein sequence ID" value="KEF30074.1"/>
    <property type="molecule type" value="Genomic_DNA"/>
</dbReference>
<evidence type="ECO:0000256" key="8">
    <source>
        <dbReference type="ARBA" id="ARBA00023136"/>
    </source>
</evidence>
<dbReference type="Proteomes" id="UP000035057">
    <property type="component" value="Unassembled WGS sequence"/>
</dbReference>
<evidence type="ECO:0000256" key="4">
    <source>
        <dbReference type="ARBA" id="ARBA00022475"/>
    </source>
</evidence>
<evidence type="ECO:0000256" key="7">
    <source>
        <dbReference type="ARBA" id="ARBA00022989"/>
    </source>
</evidence>
<dbReference type="RefSeq" id="WP_036133953.1">
    <property type="nucleotide sequence ID" value="NZ_ANIE01000009.1"/>
</dbReference>
<evidence type="ECO:0000256" key="5">
    <source>
        <dbReference type="ARBA" id="ARBA00022692"/>
    </source>
</evidence>
<comment type="similarity">
    <text evidence="2">Belongs to the MotA family.</text>
</comment>
<name>A0A072MXD8_9GAMM</name>
<feature type="transmembrane region" description="Helical" evidence="9">
    <location>
        <begin position="175"/>
        <end position="198"/>
    </location>
</feature>
<evidence type="ECO:0000256" key="9">
    <source>
        <dbReference type="SAM" id="Phobius"/>
    </source>
</evidence>
<feature type="domain" description="MotA/TolQ/ExbB proton channel" evidence="10">
    <location>
        <begin position="99"/>
        <end position="212"/>
    </location>
</feature>
<keyword evidence="11" id="KW-0282">Flagellum</keyword>
<keyword evidence="4" id="KW-1003">Cell membrane</keyword>
<organism evidence="11 12">
    <name type="scientific">Marinobacter nitratireducens</name>
    <dbReference type="NCBI Taxonomy" id="1137280"/>
    <lineage>
        <taxon>Bacteria</taxon>
        <taxon>Pseudomonadati</taxon>
        <taxon>Pseudomonadota</taxon>
        <taxon>Gammaproteobacteria</taxon>
        <taxon>Pseudomonadales</taxon>
        <taxon>Marinobacteraceae</taxon>
        <taxon>Marinobacter</taxon>
    </lineage>
</organism>
<dbReference type="InterPro" id="IPR000540">
    <property type="entry name" value="Flag_MotA_CS"/>
</dbReference>
<comment type="caution">
    <text evidence="11">The sequence shown here is derived from an EMBL/GenBank/DDBJ whole genome shotgun (WGS) entry which is preliminary data.</text>
</comment>
<keyword evidence="6" id="KW-0283">Flagellar rotation</keyword>
<dbReference type="InterPro" id="IPR002898">
    <property type="entry name" value="MotA_ExbB_proton_chnl"/>
</dbReference>
<feature type="transmembrane region" description="Helical" evidence="9">
    <location>
        <begin position="142"/>
        <end position="163"/>
    </location>
</feature>
<evidence type="ECO:0000256" key="6">
    <source>
        <dbReference type="ARBA" id="ARBA00022779"/>
    </source>
</evidence>
<dbReference type="AlphaFoldDB" id="A0A072MXD8"/>
<gene>
    <name evidence="11" type="ORF">D777_03250</name>
</gene>
<proteinExistence type="inferred from homology"/>
<comment type="subcellular location">
    <subcellularLocation>
        <location evidence="1">Cell membrane</location>
        <topology evidence="1">Multi-pass membrane protein</topology>
    </subcellularLocation>
</comment>
<dbReference type="PANTHER" id="PTHR30433:SF2">
    <property type="entry name" value="MOTILITY PROTEIN A"/>
    <property type="match status" value="1"/>
</dbReference>
<dbReference type="GO" id="GO:0071978">
    <property type="term" value="P:bacterial-type flagellum-dependent swarming motility"/>
    <property type="evidence" value="ECO:0007669"/>
    <property type="project" value="InterPro"/>
</dbReference>
<dbReference type="Pfam" id="PF01618">
    <property type="entry name" value="MotA_ExbB"/>
    <property type="match status" value="1"/>
</dbReference>
<evidence type="ECO:0000256" key="3">
    <source>
        <dbReference type="ARBA" id="ARBA00022448"/>
    </source>
</evidence>
<dbReference type="GO" id="GO:0006935">
    <property type="term" value="P:chemotaxis"/>
    <property type="evidence" value="ECO:0007669"/>
    <property type="project" value="InterPro"/>
</dbReference>
<dbReference type="NCBIfam" id="NF006527">
    <property type="entry name" value="PRK08990.1"/>
    <property type="match status" value="1"/>
</dbReference>
<dbReference type="PANTHER" id="PTHR30433">
    <property type="entry name" value="CHEMOTAXIS PROTEIN MOTA"/>
    <property type="match status" value="1"/>
</dbReference>
<protein>
    <submittedName>
        <fullName evidence="11">Flagellar motor rotation protein MotA</fullName>
    </submittedName>
</protein>
<keyword evidence="7 9" id="KW-1133">Transmembrane helix</keyword>
<accession>A0A072MXD8</accession>
<dbReference type="InterPro" id="IPR047055">
    <property type="entry name" value="MotA-like"/>
</dbReference>
<keyword evidence="12" id="KW-1185">Reference proteome</keyword>
<dbReference type="OrthoDB" id="9806929at2"/>
<sequence>MDFATLIGLVGAILLIASAVILGTSPSVFINPPSLLIVVGGTLLVVLSKFSFGQFLGAFAAAARAFKFKLPETQASIEELVDVANVARKEGVLGLEDREVSTPFLGKGIQMLVDGQTGDTIKQLLSKERLMTLDHNRSGAKVFTAMADVAPAMGMIGTLIGLVQMLSNMEDPKSIGPAMAVALLTTLYGAMIATMIATPIADKLSLRMTEEARIQSLYIDALVAIQEGTNPRIIEQMLSSYLPPKEREKLAEAEGAGS</sequence>
<dbReference type="PROSITE" id="PS01307">
    <property type="entry name" value="MOTA"/>
    <property type="match status" value="1"/>
</dbReference>
<dbReference type="PATRIC" id="fig|1137280.3.peg.3066"/>
<keyword evidence="5 9" id="KW-0812">Transmembrane</keyword>
<keyword evidence="3" id="KW-0813">Transport</keyword>
<keyword evidence="11" id="KW-0969">Cilium</keyword>